<evidence type="ECO:0000256" key="2">
    <source>
        <dbReference type="ARBA" id="ARBA00023125"/>
    </source>
</evidence>
<dbReference type="InterPro" id="IPR000524">
    <property type="entry name" value="Tscrpt_reg_HTH_GntR"/>
</dbReference>
<evidence type="ECO:0000256" key="1">
    <source>
        <dbReference type="ARBA" id="ARBA00023015"/>
    </source>
</evidence>
<dbReference type="InterPro" id="IPR036388">
    <property type="entry name" value="WH-like_DNA-bd_sf"/>
</dbReference>
<dbReference type="EMBL" id="BLAE01000018">
    <property type="protein sequence ID" value="GES10014.1"/>
    <property type="molecule type" value="Genomic_DNA"/>
</dbReference>
<keyword evidence="7" id="KW-1185">Reference proteome</keyword>
<dbReference type="PROSITE" id="PS50949">
    <property type="entry name" value="HTH_GNTR"/>
    <property type="match status" value="1"/>
</dbReference>
<dbReference type="AlphaFoldDB" id="A0A5M3WMB1"/>
<reference evidence="6 7" key="1">
    <citation type="submission" date="2019-10" db="EMBL/GenBank/DDBJ databases">
        <title>Whole genome shotgun sequence of Acrocarpospora macrocephala NBRC 16266.</title>
        <authorList>
            <person name="Ichikawa N."/>
            <person name="Kimura A."/>
            <person name="Kitahashi Y."/>
            <person name="Komaki H."/>
            <person name="Oguchi A."/>
        </authorList>
    </citation>
    <scope>NUCLEOTIDE SEQUENCE [LARGE SCALE GENOMIC DNA]</scope>
    <source>
        <strain evidence="6 7">NBRC 16266</strain>
    </source>
</reference>
<dbReference type="OrthoDB" id="9923975at2"/>
<dbReference type="SMART" id="SM00345">
    <property type="entry name" value="HTH_GNTR"/>
    <property type="match status" value="2"/>
</dbReference>
<accession>A0A5M3WMB1</accession>
<evidence type="ECO:0000259" key="5">
    <source>
        <dbReference type="PROSITE" id="PS50949"/>
    </source>
</evidence>
<feature type="compositionally biased region" description="Polar residues" evidence="4">
    <location>
        <begin position="32"/>
        <end position="43"/>
    </location>
</feature>
<feature type="region of interest" description="Disordered" evidence="4">
    <location>
        <begin position="1"/>
        <end position="52"/>
    </location>
</feature>
<gene>
    <name evidence="6" type="ORF">Amac_036110</name>
</gene>
<dbReference type="Pfam" id="PF00392">
    <property type="entry name" value="GntR"/>
    <property type="match status" value="1"/>
</dbReference>
<keyword evidence="1" id="KW-0805">Transcription regulation</keyword>
<feature type="compositionally biased region" description="Basic and acidic residues" evidence="4">
    <location>
        <begin position="214"/>
        <end position="230"/>
    </location>
</feature>
<dbReference type="Gene3D" id="1.10.10.10">
    <property type="entry name" value="Winged helix-like DNA-binding domain superfamily/Winged helix DNA-binding domain"/>
    <property type="match status" value="2"/>
</dbReference>
<feature type="domain" description="HTH gntR-type" evidence="5">
    <location>
        <begin position="57"/>
        <end position="125"/>
    </location>
</feature>
<dbReference type="GO" id="GO:0045892">
    <property type="term" value="P:negative regulation of DNA-templated transcription"/>
    <property type="evidence" value="ECO:0007669"/>
    <property type="project" value="TreeGrafter"/>
</dbReference>
<feature type="compositionally biased region" description="Low complexity" evidence="4">
    <location>
        <begin position="9"/>
        <end position="18"/>
    </location>
</feature>
<keyword evidence="3" id="KW-0804">Transcription</keyword>
<evidence type="ECO:0000256" key="3">
    <source>
        <dbReference type="ARBA" id="ARBA00023163"/>
    </source>
</evidence>
<dbReference type="InterPro" id="IPR050679">
    <property type="entry name" value="Bact_HTH_transcr_reg"/>
</dbReference>
<name>A0A5M3WMB1_9ACTN</name>
<dbReference type="SUPFAM" id="SSF46785">
    <property type="entry name" value="Winged helix' DNA-binding domain"/>
    <property type="match status" value="2"/>
</dbReference>
<organism evidence="6 7">
    <name type="scientific">Acrocarpospora macrocephala</name>
    <dbReference type="NCBI Taxonomy" id="150177"/>
    <lineage>
        <taxon>Bacteria</taxon>
        <taxon>Bacillati</taxon>
        <taxon>Actinomycetota</taxon>
        <taxon>Actinomycetes</taxon>
        <taxon>Streptosporangiales</taxon>
        <taxon>Streptosporangiaceae</taxon>
        <taxon>Acrocarpospora</taxon>
    </lineage>
</organism>
<sequence length="243" mass="26959">MTTQQIPHSPAATTTSQQPPLPPLPHAAGSEISDNTAAPSLTTRAVGGSAGTRTKIIERRKAIVEKLAGQIASGKLAEGTPFPTLKTLMRNYRITLSTAARVQRELRDRKIIRRMPGYGFVVGVPDPPPQIAPRSVEEQTVEVATILVQRIRSGQIRPRKRVASVPQLMKEFGITQWVAWSVLHRLRSTGWAYQVQRKGTMANHVGNWPPRGTSLERKPVPEWLLQKENRITPPRPPRNPPPD</sequence>
<dbReference type="PANTHER" id="PTHR44846:SF1">
    <property type="entry name" value="MANNOSYL-D-GLYCERATE TRANSPORT_METABOLISM SYSTEM REPRESSOR MNGR-RELATED"/>
    <property type="match status" value="1"/>
</dbReference>
<feature type="region of interest" description="Disordered" evidence="4">
    <location>
        <begin position="205"/>
        <end position="243"/>
    </location>
</feature>
<feature type="compositionally biased region" description="Pro residues" evidence="4">
    <location>
        <begin position="233"/>
        <end position="243"/>
    </location>
</feature>
<dbReference type="InterPro" id="IPR036390">
    <property type="entry name" value="WH_DNA-bd_sf"/>
</dbReference>
<evidence type="ECO:0000256" key="4">
    <source>
        <dbReference type="SAM" id="MobiDB-lite"/>
    </source>
</evidence>
<comment type="caution">
    <text evidence="6">The sequence shown here is derived from an EMBL/GenBank/DDBJ whole genome shotgun (WGS) entry which is preliminary data.</text>
</comment>
<proteinExistence type="predicted"/>
<evidence type="ECO:0000313" key="7">
    <source>
        <dbReference type="Proteomes" id="UP000331127"/>
    </source>
</evidence>
<keyword evidence="2" id="KW-0238">DNA-binding</keyword>
<dbReference type="RefSeq" id="WP_155355495.1">
    <property type="nucleotide sequence ID" value="NZ_BAAAHL010000027.1"/>
</dbReference>
<dbReference type="GO" id="GO:0003677">
    <property type="term" value="F:DNA binding"/>
    <property type="evidence" value="ECO:0007669"/>
    <property type="project" value="UniProtKB-KW"/>
</dbReference>
<evidence type="ECO:0000313" key="6">
    <source>
        <dbReference type="EMBL" id="GES10014.1"/>
    </source>
</evidence>
<dbReference type="GO" id="GO:0003700">
    <property type="term" value="F:DNA-binding transcription factor activity"/>
    <property type="evidence" value="ECO:0007669"/>
    <property type="project" value="InterPro"/>
</dbReference>
<protein>
    <recommendedName>
        <fullName evidence="5">HTH gntR-type domain-containing protein</fullName>
    </recommendedName>
</protein>
<dbReference type="Proteomes" id="UP000331127">
    <property type="component" value="Unassembled WGS sequence"/>
</dbReference>
<dbReference type="PANTHER" id="PTHR44846">
    <property type="entry name" value="MANNOSYL-D-GLYCERATE TRANSPORT/METABOLISM SYSTEM REPRESSOR MNGR-RELATED"/>
    <property type="match status" value="1"/>
</dbReference>